<dbReference type="PANTHER" id="PTHR10566:SF113">
    <property type="entry name" value="PROTEIN ACTIVITY OF BC1 COMPLEX KINASE 7, CHLOROPLASTIC"/>
    <property type="match status" value="1"/>
</dbReference>
<evidence type="ECO:0000256" key="7">
    <source>
        <dbReference type="ARBA" id="ARBA00022692"/>
    </source>
</evidence>
<keyword evidence="11 13" id="KW-1133">Transmembrane helix</keyword>
<evidence type="ECO:0000256" key="4">
    <source>
        <dbReference type="ARBA" id="ARBA00022519"/>
    </source>
</evidence>
<proteinExistence type="inferred from homology"/>
<dbReference type="InterPro" id="IPR010232">
    <property type="entry name" value="UbiB"/>
</dbReference>
<evidence type="ECO:0000259" key="14">
    <source>
        <dbReference type="Pfam" id="PF03109"/>
    </source>
</evidence>
<evidence type="ECO:0000256" key="12">
    <source>
        <dbReference type="ARBA" id="ARBA00023136"/>
    </source>
</evidence>
<accession>A0ABS9A514</accession>
<comment type="similarity">
    <text evidence="13">Belongs to the ABC1 family. UbiB subfamily.</text>
</comment>
<dbReference type="InterPro" id="IPR004147">
    <property type="entry name" value="ABC1_dom"/>
</dbReference>
<keyword evidence="9 13" id="KW-0418">Kinase</keyword>
<evidence type="ECO:0000256" key="3">
    <source>
        <dbReference type="ARBA" id="ARBA00022475"/>
    </source>
</evidence>
<dbReference type="Proteomes" id="UP001320168">
    <property type="component" value="Unassembled WGS sequence"/>
</dbReference>
<keyword evidence="3 13" id="KW-1003">Cell membrane</keyword>
<comment type="caution">
    <text evidence="15">The sequence shown here is derived from an EMBL/GenBank/DDBJ whole genome shotgun (WGS) entry which is preliminary data.</text>
</comment>
<feature type="active site" description="Proton acceptor" evidence="13">
    <location>
        <position position="281"/>
    </location>
</feature>
<dbReference type="Pfam" id="PF03109">
    <property type="entry name" value="ABC1"/>
    <property type="match status" value="1"/>
</dbReference>
<dbReference type="EMBL" id="JABFTX010000003">
    <property type="protein sequence ID" value="MCE8003871.1"/>
    <property type="molecule type" value="Genomic_DNA"/>
</dbReference>
<comment type="pathway">
    <text evidence="1 13">Cofactor biosynthesis; ubiquinone biosynthesis [regulation].</text>
</comment>
<evidence type="ECO:0000313" key="16">
    <source>
        <dbReference type="Proteomes" id="UP001320168"/>
    </source>
</evidence>
<dbReference type="EC" id="2.7.-.-" evidence="13"/>
<evidence type="ECO:0000256" key="5">
    <source>
        <dbReference type="ARBA" id="ARBA00022679"/>
    </source>
</evidence>
<comment type="similarity">
    <text evidence="2">Belongs to the protein kinase superfamily. ADCK protein kinase family.</text>
</comment>
<evidence type="ECO:0000256" key="1">
    <source>
        <dbReference type="ARBA" id="ARBA00005020"/>
    </source>
</evidence>
<keyword evidence="5 13" id="KW-0808">Transferase</keyword>
<keyword evidence="4" id="KW-0997">Cell inner membrane</keyword>
<name>A0ABS9A514_9GAMM</name>
<evidence type="ECO:0000256" key="2">
    <source>
        <dbReference type="ARBA" id="ARBA00009670"/>
    </source>
</evidence>
<keyword evidence="6 13" id="KW-0831">Ubiquinone biosynthesis</keyword>
<evidence type="ECO:0000256" key="13">
    <source>
        <dbReference type="HAMAP-Rule" id="MF_00414"/>
    </source>
</evidence>
<comment type="function">
    <text evidence="13">Is probably a protein kinase regulator of UbiI activity which is involved in aerobic coenzyme Q (ubiquinone) biosynthesis.</text>
</comment>
<evidence type="ECO:0000256" key="6">
    <source>
        <dbReference type="ARBA" id="ARBA00022688"/>
    </source>
</evidence>
<organism evidence="15 16">
    <name type="scientific">Billgrantia ethanolica</name>
    <dbReference type="NCBI Taxonomy" id="2733486"/>
    <lineage>
        <taxon>Bacteria</taxon>
        <taxon>Pseudomonadati</taxon>
        <taxon>Pseudomonadota</taxon>
        <taxon>Gammaproteobacteria</taxon>
        <taxon>Oceanospirillales</taxon>
        <taxon>Halomonadaceae</taxon>
        <taxon>Billgrantia</taxon>
    </lineage>
</organism>
<dbReference type="CDD" id="cd13972">
    <property type="entry name" value="UbiB"/>
    <property type="match status" value="1"/>
</dbReference>
<evidence type="ECO:0000313" key="15">
    <source>
        <dbReference type="EMBL" id="MCE8003871.1"/>
    </source>
</evidence>
<protein>
    <recommendedName>
        <fullName evidence="13">Probable protein kinase UbiB</fullName>
        <ecNumber evidence="13">2.7.-.-</ecNumber>
    </recommendedName>
    <alternativeName>
        <fullName evidence="13">Ubiquinone biosynthesis protein UbiB</fullName>
    </alternativeName>
</protein>
<dbReference type="InterPro" id="IPR011009">
    <property type="entry name" value="Kinase-like_dom_sf"/>
</dbReference>
<dbReference type="NCBIfam" id="NF003404">
    <property type="entry name" value="PRK04750.1"/>
    <property type="match status" value="1"/>
</dbReference>
<dbReference type="InterPro" id="IPR050154">
    <property type="entry name" value="UbiB_kinase"/>
</dbReference>
<keyword evidence="10 13" id="KW-0067">ATP-binding</keyword>
<dbReference type="HAMAP" id="MF_00414">
    <property type="entry name" value="UbiB"/>
    <property type="match status" value="1"/>
</dbReference>
<feature type="domain" description="ABC1 atypical kinase-like" evidence="14">
    <location>
        <begin position="88"/>
        <end position="336"/>
    </location>
</feature>
<gene>
    <name evidence="13 15" type="primary">ubiB</name>
    <name evidence="15" type="ORF">HOP53_13560</name>
</gene>
<evidence type="ECO:0000256" key="11">
    <source>
        <dbReference type="ARBA" id="ARBA00022989"/>
    </source>
</evidence>
<evidence type="ECO:0000256" key="8">
    <source>
        <dbReference type="ARBA" id="ARBA00022741"/>
    </source>
</evidence>
<dbReference type="InterPro" id="IPR045308">
    <property type="entry name" value="UbiB_bact"/>
</dbReference>
<dbReference type="PANTHER" id="PTHR10566">
    <property type="entry name" value="CHAPERONE-ACTIVITY OF BC1 COMPLEX CABC1 -RELATED"/>
    <property type="match status" value="1"/>
</dbReference>
<reference evidence="15 16" key="1">
    <citation type="journal article" date="2021" name="Front. Microbiol.">
        <title>Aerobic Denitrification and Heterotrophic Sulfur Oxidation in the Genus Halomonas Revealed by Six Novel Species Characterizations and Genome-Based Analysis.</title>
        <authorList>
            <person name="Wang L."/>
            <person name="Shao Z."/>
        </authorList>
    </citation>
    <scope>NUCLEOTIDE SEQUENCE [LARGE SCALE GENOMIC DNA]</scope>
    <source>
        <strain evidence="15 16">MCCC 1A11081</strain>
    </source>
</reference>
<dbReference type="RefSeq" id="WP_234271057.1">
    <property type="nucleotide sequence ID" value="NZ_JABFTX010000003.1"/>
</dbReference>
<keyword evidence="12 13" id="KW-0472">Membrane</keyword>
<evidence type="ECO:0000256" key="9">
    <source>
        <dbReference type="ARBA" id="ARBA00022777"/>
    </source>
</evidence>
<evidence type="ECO:0000256" key="10">
    <source>
        <dbReference type="ARBA" id="ARBA00022840"/>
    </source>
</evidence>
<keyword evidence="16" id="KW-1185">Reference proteome</keyword>
<feature type="binding site" evidence="13">
    <location>
        <position position="147"/>
    </location>
    <ligand>
        <name>ATP</name>
        <dbReference type="ChEBI" id="CHEBI:30616"/>
    </ligand>
</feature>
<keyword evidence="15" id="KW-0830">Ubiquinone</keyword>
<dbReference type="SUPFAM" id="SSF56112">
    <property type="entry name" value="Protein kinase-like (PK-like)"/>
    <property type="match status" value="1"/>
</dbReference>
<keyword evidence="7 13" id="KW-0812">Transmembrane</keyword>
<keyword evidence="8 13" id="KW-0547">Nucleotide-binding</keyword>
<sequence length="540" mass="61800">MLFRLLRIIWVITRYRLDTLLPLQRLPWWLRLAFLFSPLRVVPVGRRTGGERLRLALESLGPVFVKFGQLLSTRRDLLPEEIADELRRLQDQVPPFPGEEARALVESELRMPLDVAFAHFEHEPLASASIAQVHAARLHSGEDVVVKIIRPAIDRVMRQDMALMYRVAGLLTLLPEARRLRPVEVVRDYEATLFDELDLRKEAANTSQLKRNFNGSPLLYVPAIHWSLTRKRVMVQERIHGIPVADIAALKAQGTDLKRLAERGVEIFFTQVFRDNFFHADMHPGNIFVARENPQDPQYIAIDCGIVGSLTREDQDYLARNLLAFFHQDYYQVAALHIESGWVGEETRANEFAAAIRTVCEPILEKPLKDISFGQVLLGLFQTARRFNMEVQPQLVLLQKTLLNIEGLGRQLYPDLDLWSTAKPYLERWMQERAGAVGLWESLKRQAPELSRQLPELPSVAHQALSRLEQEHRQRRRQALALSGIQRHLHAGRRGGRRLRLGLLLAALALAWQPLTEWAANQPWPVLAAGLIGLVLLAWQ</sequence>
<feature type="binding site" evidence="13">
    <location>
        <begin position="125"/>
        <end position="133"/>
    </location>
    <ligand>
        <name>ATP</name>
        <dbReference type="ChEBI" id="CHEBI:30616"/>
    </ligand>
</feature>
<dbReference type="NCBIfam" id="TIGR01982">
    <property type="entry name" value="UbiB"/>
    <property type="match status" value="1"/>
</dbReference>